<feature type="compositionally biased region" description="Basic and acidic residues" evidence="2">
    <location>
        <begin position="465"/>
        <end position="484"/>
    </location>
</feature>
<proteinExistence type="predicted"/>
<dbReference type="InterPro" id="IPR000408">
    <property type="entry name" value="Reg_chr_condens"/>
</dbReference>
<name>A0A7J6UH54_PEROL</name>
<dbReference type="Proteomes" id="UP000574390">
    <property type="component" value="Unassembled WGS sequence"/>
</dbReference>
<feature type="compositionally biased region" description="Low complexity" evidence="2">
    <location>
        <begin position="294"/>
        <end position="318"/>
    </location>
</feature>
<dbReference type="CDD" id="cd00158">
    <property type="entry name" value="RHOD"/>
    <property type="match status" value="1"/>
</dbReference>
<reference evidence="5 6" key="1">
    <citation type="submission" date="2020-04" db="EMBL/GenBank/DDBJ databases">
        <title>Perkinsus olseni comparative genomics.</title>
        <authorList>
            <person name="Bogema D.R."/>
        </authorList>
    </citation>
    <scope>NUCLEOTIDE SEQUENCE [LARGE SCALE GENOMIC DNA]</scope>
    <source>
        <strain evidence="5">ATCC PRA-205</strain>
    </source>
</reference>
<dbReference type="SUPFAM" id="SSF69572">
    <property type="entry name" value="Activating enzymes of the ubiquitin-like proteins"/>
    <property type="match status" value="1"/>
</dbReference>
<evidence type="ECO:0000313" key="6">
    <source>
        <dbReference type="Proteomes" id="UP000574390"/>
    </source>
</evidence>
<dbReference type="InterPro" id="IPR051553">
    <property type="entry name" value="Ran_GTPase-activating"/>
</dbReference>
<dbReference type="InterPro" id="IPR036873">
    <property type="entry name" value="Rhodanese-like_dom_sf"/>
</dbReference>
<dbReference type="SUPFAM" id="SSF50985">
    <property type="entry name" value="RCC1/BLIP-II"/>
    <property type="match status" value="2"/>
</dbReference>
<feature type="compositionally biased region" description="Polar residues" evidence="2">
    <location>
        <begin position="1212"/>
        <end position="1223"/>
    </location>
</feature>
<evidence type="ECO:0000256" key="1">
    <source>
        <dbReference type="PROSITE-ProRule" id="PRU00235"/>
    </source>
</evidence>
<feature type="region of interest" description="Disordered" evidence="2">
    <location>
        <begin position="171"/>
        <end position="322"/>
    </location>
</feature>
<feature type="region of interest" description="Disordered" evidence="2">
    <location>
        <begin position="1387"/>
        <end position="1530"/>
    </location>
</feature>
<feature type="compositionally biased region" description="Polar residues" evidence="2">
    <location>
        <begin position="251"/>
        <end position="266"/>
    </location>
</feature>
<dbReference type="Gene3D" id="2.130.10.30">
    <property type="entry name" value="Regulator of chromosome condensation 1/beta-lactamase-inhibitor protein II"/>
    <property type="match status" value="2"/>
</dbReference>
<dbReference type="InterPro" id="IPR001763">
    <property type="entry name" value="Rhodanese-like_dom"/>
</dbReference>
<dbReference type="PROSITE" id="PS50206">
    <property type="entry name" value="RHODANESE_3"/>
    <property type="match status" value="1"/>
</dbReference>
<dbReference type="GO" id="GO:0008641">
    <property type="term" value="F:ubiquitin-like modifier activating enzyme activity"/>
    <property type="evidence" value="ECO:0007669"/>
    <property type="project" value="InterPro"/>
</dbReference>
<keyword evidence="3" id="KW-0812">Transmembrane</keyword>
<feature type="region of interest" description="Disordered" evidence="2">
    <location>
        <begin position="1285"/>
        <end position="1309"/>
    </location>
</feature>
<evidence type="ECO:0000256" key="2">
    <source>
        <dbReference type="SAM" id="MobiDB-lite"/>
    </source>
</evidence>
<feature type="repeat" description="RCC1" evidence="1">
    <location>
        <begin position="1025"/>
        <end position="1080"/>
    </location>
</feature>
<dbReference type="Pfam" id="PF13540">
    <property type="entry name" value="RCC1_2"/>
    <property type="match status" value="3"/>
</dbReference>
<feature type="compositionally biased region" description="Polar residues" evidence="2">
    <location>
        <begin position="1232"/>
        <end position="1241"/>
    </location>
</feature>
<protein>
    <recommendedName>
        <fullName evidence="4">Rhodanese domain-containing protein</fullName>
    </recommendedName>
</protein>
<gene>
    <name evidence="5" type="ORF">FOZ62_019993</name>
</gene>
<dbReference type="Pfam" id="PF00581">
    <property type="entry name" value="Rhodanese"/>
    <property type="match status" value="1"/>
</dbReference>
<sequence>MGNSCSSCFGSSKTPTPPPARSTKPTMLPPPLAAVNAVSVKPADVPEVAPVKEAPEGMSSKKPVEAASEVTAASVAAVPSKKHEAESSPVPTPTTTAAPTPEPKPAPIAEETVVPEVITKEEREGTNEPVVAEKTIESATVTTHVEAVKLEEAPVTTTTDAAVSKVEEAPVTTTTDAAVSKVEEAPVTTTTDAAVSKAEEAPVTTTTDAAVSKVEEAPVTTTTDAAVSKAEEAPVTTTTDAAVSKVEEAPVTTTSEKQTAAVSTASPEVADDVESAPEPAIVEKTEVKVETATEEVTSTAAEAEHPTTGAAGSTTTTSEPEKTERLMEALVQNIQRKQAEQQIRQLFYNQVQTQQRTEDKEAKSKSGKKHHHPKNGSGESEGSPERDPALEDVLARDSTTILSATFDVQGEGLRLQPPMETRTRVLVYGAPFADLMVDGSTDNGRDRAAGNHGRYHPRGPSSGLHSERPFSRDGHRRVGERSAGELHSTVVNAPVVLEGRVFGNRRIDEVSVGAGHALLRCSQGRVYAFGRNEYGQCGVGNFREVIQEVTPVGIGPSEELVASRLATGAFHSLCVNLDGQVLVWGHADYLGVDRAAIKARCGGRLGAFDTTTVYAADCIAARGRTSYALLSRKEEAARLGTSSGEEFKWGGLVTELSGAVTPDVLSLAVCLRRHGRLLCREEVGLDIGSCQIGVADLSGTYFPNGAYFNHRPVLLRRALHFVDPPTYLYFANHHDGQAWVITTAAPGSAPGQGGVSLVVSQSPLSSPLGFCMRGGAPLHRPAVGRAGLALGGQLIYLRRDDSAIHGFDGRYVRSDSLTLSEGLVVYTHTERSNTTLRPSVDQGRWELHRGSRLLASSNDVFNSAAPWSVVAGIGLWYTPTGDVLRLEVIALPGSVASCHHDDDHAAGESTDGISLDVERVVRCCSLYHWGISALGQITPRPKLLCEFPSDIEISSVAAGGHFGLAMDRTGVVYGWGDSTYGELPSSKSAVAVQDGSVRKIEALEGFKGRQVACGDRHALVATEGGSILAFGDNRAGQCGVSGGKAEGSSTKRPKLLSVDAGKTSVVVACGSRHSALVTTEGHLYTWGHSGDGKLIHAADSYGPGSVMAEEMVGEWDGEEVEEEGTKENRRPPGVAISSRLKASVAQPRMVYSLSHLKVHAVGLGYDSTVVVIGGSSAMNDDNSSCPDSGSPQQQGRPSSSESHRVQRVRQFDFSSGGQQSAVGANSGGRQPMSLQWRQPSAQRLAVDAHRRQTGSPSDLTVEGVGSMRVSMTPLDLGKVARAPGEVVQEEVRSTKSPSKTPARSWRRRYHRDECQPGRLAMADCPSGDPSSGVALAWGSSGDFSGAATATGSHSLDGGIDAFLEEVHELRRMNEDLLRQYDKRYQDHQAAEPSPVQQPAPSQQDVGASDLLGFPAPFEGRSCASTNPGSATLDASPRTWASDFPAVELDRGDGQERSCPGWRSPRPQRTPRLGASSPRLKDWHVDVRGSPREDSTVQVVRVRKKREERRPALDDARGDLQQCDLPASSSSDPEFPAELLLVWGPEVAYMQQWAAREYGSIEAAGSSLDRHTHDPEKGVLFFELWRWLGLRQRRGGRPWPFDRDFTEQAFDALAGYKGRLMSRTLLGAGAKRTREVGVNTDAHRAAAAAGRGTGRRGHSSPLREGKKDSIGGGIRNRAMRGRALEKRPSTGELVTPIMPLEELQDNLEAVSERHASTTSPPTHHVSFRVFYVNRRIRSIGGCPALAAAIMATHLAGILNVAIWPGAAVLAFWRNASMFVQRSDMSRDEIERGCRMMALPQLSKRPLHKKSFLVVGCGGLANTCATYIASCLLPGCRITLIDGDVVEASNLQRQHQLYTMRDVGRKKSDSARAACRRVAMKGVSVEVAPGMLTKTNVRDLVGKHDIILDCTDCPATRWLLSSACATARRPLVSGAAMQWSGQVTVYCSGEAGPCMRCVFPEPSPPEGGCARGGCDTLGVFPPLPGMIGCVMASEALKLALLDGSQLEEASLSGRLLLVDMLDGGLSTRTVMLKRRPDCPVCGWTEESAAAQDRSDASSLHDDTDAVQLPAVNSIGPKQLRHLMLESPSAACLVIDVRPKPQFDMVHLRGSVNVPYEDSQAFVDKVKALLEDRRPNTAVVCCRKGNDSRLAVCALQTSFKYLLNLDGGIMQAAKELGVAGKHLFIP</sequence>
<dbReference type="Pfam" id="PF00415">
    <property type="entry name" value="RCC1"/>
    <property type="match status" value="1"/>
</dbReference>
<dbReference type="PROSITE" id="PS00626">
    <property type="entry name" value="RCC1_2"/>
    <property type="match status" value="1"/>
</dbReference>
<dbReference type="Pfam" id="PF00899">
    <property type="entry name" value="ThiF"/>
    <property type="match status" value="1"/>
</dbReference>
<feature type="compositionally biased region" description="Low complexity" evidence="2">
    <location>
        <begin position="1188"/>
        <end position="1200"/>
    </location>
</feature>
<keyword evidence="3" id="KW-0472">Membrane</keyword>
<feature type="region of interest" description="Disordered" evidence="2">
    <location>
        <begin position="440"/>
        <end position="484"/>
    </location>
</feature>
<dbReference type="CDD" id="cd00757">
    <property type="entry name" value="ThiF_MoeB_HesA_family"/>
    <property type="match status" value="1"/>
</dbReference>
<dbReference type="InterPro" id="IPR009091">
    <property type="entry name" value="RCC1/BLIP-II"/>
</dbReference>
<feature type="compositionally biased region" description="Basic residues" evidence="2">
    <location>
        <begin position="365"/>
        <end position="374"/>
    </location>
</feature>
<dbReference type="PANTHER" id="PTHR45982">
    <property type="entry name" value="REGULATOR OF CHROMOSOME CONDENSATION"/>
    <property type="match status" value="1"/>
</dbReference>
<dbReference type="SMART" id="SM00450">
    <property type="entry name" value="RHOD"/>
    <property type="match status" value="1"/>
</dbReference>
<feature type="compositionally biased region" description="Polar residues" evidence="2">
    <location>
        <begin position="1"/>
        <end position="14"/>
    </location>
</feature>
<dbReference type="Gene3D" id="3.40.50.720">
    <property type="entry name" value="NAD(P)-binding Rossmann-like Domain"/>
    <property type="match status" value="1"/>
</dbReference>
<comment type="caution">
    <text evidence="5">The sequence shown here is derived from an EMBL/GenBank/DDBJ whole genome shotgun (WGS) entry which is preliminary data.</text>
</comment>
<evidence type="ECO:0000256" key="3">
    <source>
        <dbReference type="SAM" id="Phobius"/>
    </source>
</evidence>
<accession>A0A7J6UH54</accession>
<feature type="compositionally biased region" description="Basic and acidic residues" evidence="2">
    <location>
        <begin position="1478"/>
        <end position="1494"/>
    </location>
</feature>
<feature type="region of interest" description="Disordered" evidence="2">
    <location>
        <begin position="350"/>
        <end position="388"/>
    </location>
</feature>
<feature type="transmembrane region" description="Helical" evidence="3">
    <location>
        <begin position="1809"/>
        <end position="1827"/>
    </location>
</feature>
<feature type="compositionally biased region" description="Low complexity" evidence="2">
    <location>
        <begin position="1390"/>
        <end position="1403"/>
    </location>
</feature>
<organism evidence="5 6">
    <name type="scientific">Perkinsus olseni</name>
    <name type="common">Perkinsus atlanticus</name>
    <dbReference type="NCBI Taxonomy" id="32597"/>
    <lineage>
        <taxon>Eukaryota</taxon>
        <taxon>Sar</taxon>
        <taxon>Alveolata</taxon>
        <taxon>Perkinsozoa</taxon>
        <taxon>Perkinsea</taxon>
        <taxon>Perkinsida</taxon>
        <taxon>Perkinsidae</taxon>
        <taxon>Perkinsus</taxon>
    </lineage>
</organism>
<evidence type="ECO:0000313" key="5">
    <source>
        <dbReference type="EMBL" id="KAF4756493.1"/>
    </source>
</evidence>
<feature type="repeat" description="RCC1" evidence="1">
    <location>
        <begin position="970"/>
        <end position="1024"/>
    </location>
</feature>
<feature type="compositionally biased region" description="Basic and acidic residues" evidence="2">
    <location>
        <begin position="1507"/>
        <end position="1517"/>
    </location>
</feature>
<keyword evidence="3" id="KW-1133">Transmembrane helix</keyword>
<dbReference type="Gene3D" id="3.40.250.10">
    <property type="entry name" value="Rhodanese-like domain"/>
    <property type="match status" value="1"/>
</dbReference>
<feature type="compositionally biased region" description="Basic and acidic residues" evidence="2">
    <location>
        <begin position="281"/>
        <end position="291"/>
    </location>
</feature>
<feature type="compositionally biased region" description="Low complexity" evidence="2">
    <location>
        <begin position="87"/>
        <end position="99"/>
    </location>
</feature>
<feature type="region of interest" description="Disordered" evidence="2">
    <location>
        <begin position="1"/>
        <end position="137"/>
    </location>
</feature>
<dbReference type="PANTHER" id="PTHR45982:SF1">
    <property type="entry name" value="REGULATOR OF CHROMOSOME CONDENSATION"/>
    <property type="match status" value="1"/>
</dbReference>
<feature type="region of interest" description="Disordered" evidence="2">
    <location>
        <begin position="1178"/>
        <end position="1262"/>
    </location>
</feature>
<feature type="domain" description="Rhodanese" evidence="4">
    <location>
        <begin position="2085"/>
        <end position="2178"/>
    </location>
</feature>
<dbReference type="InterPro" id="IPR035985">
    <property type="entry name" value="Ubiquitin-activating_enz"/>
</dbReference>
<dbReference type="EMBL" id="JABANM010000134">
    <property type="protein sequence ID" value="KAF4756493.1"/>
    <property type="molecule type" value="Genomic_DNA"/>
</dbReference>
<feature type="transmembrane region" description="Helical" evidence="3">
    <location>
        <begin position="1743"/>
        <end position="1771"/>
    </location>
</feature>
<feature type="repeat" description="RCC1" evidence="1">
    <location>
        <begin position="524"/>
        <end position="578"/>
    </location>
</feature>
<feature type="region of interest" description="Disordered" evidence="2">
    <location>
        <begin position="1640"/>
        <end position="1673"/>
    </location>
</feature>
<feature type="compositionally biased region" description="Low complexity" evidence="2">
    <location>
        <begin position="65"/>
        <end position="78"/>
    </location>
</feature>
<dbReference type="InterPro" id="IPR000594">
    <property type="entry name" value="ThiF_NAD_FAD-bd"/>
</dbReference>
<evidence type="ECO:0000259" key="4">
    <source>
        <dbReference type="PROSITE" id="PS50206"/>
    </source>
</evidence>
<feature type="compositionally biased region" description="Polar residues" evidence="2">
    <location>
        <begin position="1178"/>
        <end position="1187"/>
    </location>
</feature>
<dbReference type="PROSITE" id="PS50012">
    <property type="entry name" value="RCC1_3"/>
    <property type="match status" value="3"/>
</dbReference>